<dbReference type="RefSeq" id="WP_025004625.1">
    <property type="nucleotide sequence ID" value="NZ_UGTF01000002.1"/>
</dbReference>
<dbReference type="Pfam" id="PF10096">
    <property type="entry name" value="DUF2334"/>
    <property type="match status" value="1"/>
</dbReference>
<sequence length="245" mass="28818">MLLIRLDDACPTMQKEKWERIISFLFINKISPLIGIIPNCRDTKMNYMEPEPVKKFWERMRDWQTKGCIMALHGYDHCYISESGGINPVNKRSEFAGIPYDIQAEKLRKGYQILKEEGIHAEWFFAPSHTYDNNTLKALELETPIRKISDTIAFRPYIDGAFLFCPVQSGHFFTPPVSGVWTFCFHPSTMGTKEIDAFEQFIRKNHSKFIGFDNLQIARKKDILDKTLSLSYFTYRKLREKIRRR</sequence>
<dbReference type="Gene3D" id="3.20.20.370">
    <property type="entry name" value="Glycoside hydrolase/deacetylase"/>
    <property type="match status" value="1"/>
</dbReference>
<name>A0A379E772_9PORP</name>
<dbReference type="GO" id="GO:0005975">
    <property type="term" value="P:carbohydrate metabolic process"/>
    <property type="evidence" value="ECO:0007669"/>
    <property type="project" value="InterPro"/>
</dbReference>
<organism evidence="1 2">
    <name type="scientific">Porphyromonas macacae</name>
    <dbReference type="NCBI Taxonomy" id="28115"/>
    <lineage>
        <taxon>Bacteria</taxon>
        <taxon>Pseudomonadati</taxon>
        <taxon>Bacteroidota</taxon>
        <taxon>Bacteroidia</taxon>
        <taxon>Bacteroidales</taxon>
        <taxon>Porphyromonadaceae</taxon>
        <taxon>Porphyromonas</taxon>
    </lineage>
</organism>
<accession>A0A379E772</accession>
<dbReference type="InterPro" id="IPR011330">
    <property type="entry name" value="Glyco_hydro/deAcase_b/a-brl"/>
</dbReference>
<proteinExistence type="predicted"/>
<evidence type="ECO:0000313" key="1">
    <source>
        <dbReference type="EMBL" id="SUB88419.1"/>
    </source>
</evidence>
<dbReference type="Proteomes" id="UP000254156">
    <property type="component" value="Unassembled WGS sequence"/>
</dbReference>
<gene>
    <name evidence="1" type="ORF">NCTC11632_00488</name>
</gene>
<reference evidence="1 2" key="1">
    <citation type="submission" date="2018-06" db="EMBL/GenBank/DDBJ databases">
        <authorList>
            <consortium name="Pathogen Informatics"/>
            <person name="Doyle S."/>
        </authorList>
    </citation>
    <scope>NUCLEOTIDE SEQUENCE [LARGE SCALE GENOMIC DNA]</scope>
    <source>
        <strain evidence="1 2">NCTC11632</strain>
    </source>
</reference>
<dbReference type="AlphaFoldDB" id="A0A379E772"/>
<dbReference type="SUPFAM" id="SSF88713">
    <property type="entry name" value="Glycoside hydrolase/deacetylase"/>
    <property type="match status" value="1"/>
</dbReference>
<dbReference type="EMBL" id="UGTF01000002">
    <property type="protein sequence ID" value="SUB88419.1"/>
    <property type="molecule type" value="Genomic_DNA"/>
</dbReference>
<protein>
    <submittedName>
        <fullName evidence="1">Uncharacterized protein conserved in bacteria</fullName>
    </submittedName>
</protein>
<dbReference type="InterPro" id="IPR018763">
    <property type="entry name" value="DUF2334"/>
</dbReference>
<evidence type="ECO:0000313" key="2">
    <source>
        <dbReference type="Proteomes" id="UP000254156"/>
    </source>
</evidence>